<protein>
    <submittedName>
        <fullName evidence="3">Nucleotide-binding universal stress protein, UspA family</fullName>
    </submittedName>
</protein>
<gene>
    <name evidence="3" type="ORF">SAMN05660991_01364</name>
</gene>
<evidence type="ECO:0000256" key="1">
    <source>
        <dbReference type="ARBA" id="ARBA00008791"/>
    </source>
</evidence>
<feature type="domain" description="UspA" evidence="2">
    <location>
        <begin position="11"/>
        <end position="146"/>
    </location>
</feature>
<dbReference type="Proteomes" id="UP000198960">
    <property type="component" value="Unassembled WGS sequence"/>
</dbReference>
<name>A0A1H8RVG8_9ACTN</name>
<dbReference type="InterPro" id="IPR014729">
    <property type="entry name" value="Rossmann-like_a/b/a_fold"/>
</dbReference>
<dbReference type="AlphaFoldDB" id="A0A1H8RVG8"/>
<dbReference type="SUPFAM" id="SSF52402">
    <property type="entry name" value="Adenine nucleotide alpha hydrolases-like"/>
    <property type="match status" value="2"/>
</dbReference>
<organism evidence="3 4">
    <name type="scientific">Trujillonella endophytica</name>
    <dbReference type="NCBI Taxonomy" id="673521"/>
    <lineage>
        <taxon>Bacteria</taxon>
        <taxon>Bacillati</taxon>
        <taxon>Actinomycetota</taxon>
        <taxon>Actinomycetes</taxon>
        <taxon>Geodermatophilales</taxon>
        <taxon>Geodermatophilaceae</taxon>
        <taxon>Trujillonella</taxon>
    </lineage>
</organism>
<dbReference type="InterPro" id="IPR006015">
    <property type="entry name" value="Universal_stress_UspA"/>
</dbReference>
<comment type="similarity">
    <text evidence="1">Belongs to the universal stress protein A family.</text>
</comment>
<keyword evidence="4" id="KW-1185">Reference proteome</keyword>
<dbReference type="RefSeq" id="WP_170860984.1">
    <property type="nucleotide sequence ID" value="NZ_FOEE01000003.1"/>
</dbReference>
<proteinExistence type="inferred from homology"/>
<feature type="domain" description="UspA" evidence="2">
    <location>
        <begin position="158"/>
        <end position="294"/>
    </location>
</feature>
<dbReference type="InterPro" id="IPR006016">
    <property type="entry name" value="UspA"/>
</dbReference>
<accession>A0A1H8RVG8</accession>
<dbReference type="PANTHER" id="PTHR46268:SF6">
    <property type="entry name" value="UNIVERSAL STRESS PROTEIN UP12"/>
    <property type="match status" value="1"/>
</dbReference>
<dbReference type="Pfam" id="PF00582">
    <property type="entry name" value="Usp"/>
    <property type="match status" value="2"/>
</dbReference>
<evidence type="ECO:0000259" key="2">
    <source>
        <dbReference type="Pfam" id="PF00582"/>
    </source>
</evidence>
<evidence type="ECO:0000313" key="3">
    <source>
        <dbReference type="EMBL" id="SEO70370.1"/>
    </source>
</evidence>
<dbReference type="STRING" id="673521.SAMN05660991_01364"/>
<sequence length="297" mass="30574">MTGAGVSAGGRVVVGVDGSEPSVQAALYAAEAARRRGVGLLVVHVTPWQGFDDALPMAGREVKARFEESATLLVEAAADTVRQETGSGDVTAAVVDDHPVDGLLALSADAALVVIGRRGLGGLPGLLLGSTAGAVAQHARCPVIALPEEWDETAARTRPVVVGIEGGSGDDEVLAFAVAEAASRATGLEAVHAWRDPSLEAALGGFGPFVDWSVVEEDERGKLSRAVAGWRDREPGVPITETVVRDRAAAALLDASAGAELLVVGHRHRGRFGRVGSTTYGLLHRAACPVAVVPLER</sequence>
<reference evidence="4" key="1">
    <citation type="submission" date="2016-10" db="EMBL/GenBank/DDBJ databases">
        <authorList>
            <person name="Varghese N."/>
            <person name="Submissions S."/>
        </authorList>
    </citation>
    <scope>NUCLEOTIDE SEQUENCE [LARGE SCALE GENOMIC DNA]</scope>
    <source>
        <strain evidence="4">DSM 45413</strain>
    </source>
</reference>
<dbReference type="PANTHER" id="PTHR46268">
    <property type="entry name" value="STRESS RESPONSE PROTEIN NHAX"/>
    <property type="match status" value="1"/>
</dbReference>
<evidence type="ECO:0000313" key="4">
    <source>
        <dbReference type="Proteomes" id="UP000198960"/>
    </source>
</evidence>
<dbReference type="Gene3D" id="3.40.50.620">
    <property type="entry name" value="HUPs"/>
    <property type="match status" value="2"/>
</dbReference>
<dbReference type="EMBL" id="FOEE01000003">
    <property type="protein sequence ID" value="SEO70370.1"/>
    <property type="molecule type" value="Genomic_DNA"/>
</dbReference>
<dbReference type="PRINTS" id="PR01438">
    <property type="entry name" value="UNVRSLSTRESS"/>
</dbReference>